<name>A0ABQ1LLE1_9BURK</name>
<feature type="region of interest" description="Disordered" evidence="1">
    <location>
        <begin position="23"/>
        <end position="46"/>
    </location>
</feature>
<feature type="domain" description="BON" evidence="2">
    <location>
        <begin position="50"/>
        <end position="118"/>
    </location>
</feature>
<dbReference type="SMART" id="SM00749">
    <property type="entry name" value="BON"/>
    <property type="match status" value="1"/>
</dbReference>
<evidence type="ECO:0000259" key="2">
    <source>
        <dbReference type="PROSITE" id="PS50914"/>
    </source>
</evidence>
<dbReference type="InterPro" id="IPR007055">
    <property type="entry name" value="BON_dom"/>
</dbReference>
<comment type="caution">
    <text evidence="3">The sequence shown here is derived from an EMBL/GenBank/DDBJ whole genome shotgun (WGS) entry which is preliminary data.</text>
</comment>
<proteinExistence type="predicted"/>
<gene>
    <name evidence="3" type="ORF">GCM10011400_07870</name>
</gene>
<dbReference type="PROSITE" id="PS50914">
    <property type="entry name" value="BON"/>
    <property type="match status" value="1"/>
</dbReference>
<dbReference type="RefSeq" id="WP_115780196.1">
    <property type="nucleotide sequence ID" value="NZ_BMHL01000001.1"/>
</dbReference>
<evidence type="ECO:0000256" key="1">
    <source>
        <dbReference type="SAM" id="MobiDB-lite"/>
    </source>
</evidence>
<accession>A0ABQ1LLE1</accession>
<organism evidence="3 4">
    <name type="scientific">Paraburkholderia caffeinilytica</name>
    <dbReference type="NCBI Taxonomy" id="1761016"/>
    <lineage>
        <taxon>Bacteria</taxon>
        <taxon>Pseudomonadati</taxon>
        <taxon>Pseudomonadota</taxon>
        <taxon>Betaproteobacteria</taxon>
        <taxon>Burkholderiales</taxon>
        <taxon>Burkholderiaceae</taxon>
        <taxon>Paraburkholderia</taxon>
    </lineage>
</organism>
<reference evidence="4" key="1">
    <citation type="journal article" date="2019" name="Int. J. Syst. Evol. Microbiol.">
        <title>The Global Catalogue of Microorganisms (GCM) 10K type strain sequencing project: providing services to taxonomists for standard genome sequencing and annotation.</title>
        <authorList>
            <consortium name="The Broad Institute Genomics Platform"/>
            <consortium name="The Broad Institute Genome Sequencing Center for Infectious Disease"/>
            <person name="Wu L."/>
            <person name="Ma J."/>
        </authorList>
    </citation>
    <scope>NUCLEOTIDE SEQUENCE [LARGE SCALE GENOMIC DNA]</scope>
    <source>
        <strain evidence="4">CGMCC 1.15103</strain>
    </source>
</reference>
<dbReference type="EMBL" id="BMHL01000001">
    <property type="protein sequence ID" value="GGC23923.1"/>
    <property type="molecule type" value="Genomic_DNA"/>
</dbReference>
<sequence>MNAAYVLKLVVGALAVIASVNGWSQTSEPGNPSRSTGIGPNTVRGTASAANRALRKQLYAALAKRSEIDAGSISITAKDGIVTVNGTVPDAEQLDEVTSIVKSVQGVVSVVNRLTIQRPLSQ</sequence>
<evidence type="ECO:0000313" key="4">
    <source>
        <dbReference type="Proteomes" id="UP000602004"/>
    </source>
</evidence>
<dbReference type="Pfam" id="PF04972">
    <property type="entry name" value="BON"/>
    <property type="match status" value="1"/>
</dbReference>
<protein>
    <recommendedName>
        <fullName evidence="2">BON domain-containing protein</fullName>
    </recommendedName>
</protein>
<dbReference type="InterPro" id="IPR014004">
    <property type="entry name" value="Transpt-assoc_nodulatn_dom_bac"/>
</dbReference>
<dbReference type="Gene3D" id="3.30.1340.30">
    <property type="match status" value="1"/>
</dbReference>
<keyword evidence="4" id="KW-1185">Reference proteome</keyword>
<dbReference type="Proteomes" id="UP000602004">
    <property type="component" value="Unassembled WGS sequence"/>
</dbReference>
<evidence type="ECO:0000313" key="3">
    <source>
        <dbReference type="EMBL" id="GGC23923.1"/>
    </source>
</evidence>